<sequence>MTRTFPNYSGQWNDLVVVQNVESYLLLSCVAVSSIEFLFRVMSAQTMSMTDTMSDSLGRSLKPGGEKPDNETKLGSLKKAVCNMSASFRNSLTRRGRRNSRVMSVAFGDEHDVDEIAGCRRLPHLSWRNCFLLSMMIITCCRLVQFRLRSVLCSVECILESSIYSVVSSGIRILGTCPSGISYEC</sequence>
<gene>
    <name evidence="2" type="ORF">RND81_06G073300</name>
</gene>
<dbReference type="AlphaFoldDB" id="A0AAW1K8T8"/>
<dbReference type="Proteomes" id="UP001443914">
    <property type="component" value="Unassembled WGS sequence"/>
</dbReference>
<accession>A0AAW1K8T8</accession>
<proteinExistence type="predicted"/>
<dbReference type="EMBL" id="JBDFQZ010000006">
    <property type="protein sequence ID" value="KAK9714127.1"/>
    <property type="molecule type" value="Genomic_DNA"/>
</dbReference>
<feature type="region of interest" description="Disordered" evidence="1">
    <location>
        <begin position="54"/>
        <end position="73"/>
    </location>
</feature>
<evidence type="ECO:0000313" key="2">
    <source>
        <dbReference type="EMBL" id="KAK9714127.1"/>
    </source>
</evidence>
<comment type="caution">
    <text evidence="2">The sequence shown here is derived from an EMBL/GenBank/DDBJ whole genome shotgun (WGS) entry which is preliminary data.</text>
</comment>
<protein>
    <submittedName>
        <fullName evidence="2">Uncharacterized protein</fullName>
    </submittedName>
</protein>
<name>A0AAW1K8T8_SAPOF</name>
<evidence type="ECO:0000256" key="1">
    <source>
        <dbReference type="SAM" id="MobiDB-lite"/>
    </source>
</evidence>
<organism evidence="2 3">
    <name type="scientific">Saponaria officinalis</name>
    <name type="common">Common soapwort</name>
    <name type="synonym">Lychnis saponaria</name>
    <dbReference type="NCBI Taxonomy" id="3572"/>
    <lineage>
        <taxon>Eukaryota</taxon>
        <taxon>Viridiplantae</taxon>
        <taxon>Streptophyta</taxon>
        <taxon>Embryophyta</taxon>
        <taxon>Tracheophyta</taxon>
        <taxon>Spermatophyta</taxon>
        <taxon>Magnoliopsida</taxon>
        <taxon>eudicotyledons</taxon>
        <taxon>Gunneridae</taxon>
        <taxon>Pentapetalae</taxon>
        <taxon>Caryophyllales</taxon>
        <taxon>Caryophyllaceae</taxon>
        <taxon>Caryophylleae</taxon>
        <taxon>Saponaria</taxon>
    </lineage>
</organism>
<evidence type="ECO:0000313" key="3">
    <source>
        <dbReference type="Proteomes" id="UP001443914"/>
    </source>
</evidence>
<reference evidence="2" key="1">
    <citation type="submission" date="2024-03" db="EMBL/GenBank/DDBJ databases">
        <title>WGS assembly of Saponaria officinalis var. Norfolk2.</title>
        <authorList>
            <person name="Jenkins J."/>
            <person name="Shu S."/>
            <person name="Grimwood J."/>
            <person name="Barry K."/>
            <person name="Goodstein D."/>
            <person name="Schmutz J."/>
            <person name="Leebens-Mack J."/>
            <person name="Osbourn A."/>
        </authorList>
    </citation>
    <scope>NUCLEOTIDE SEQUENCE [LARGE SCALE GENOMIC DNA]</scope>
    <source>
        <strain evidence="2">JIC</strain>
    </source>
</reference>
<keyword evidence="3" id="KW-1185">Reference proteome</keyword>